<dbReference type="RefSeq" id="WP_126643713.1">
    <property type="nucleotide sequence ID" value="NZ_BIFH01000059.1"/>
</dbReference>
<protein>
    <submittedName>
        <fullName evidence="1">Uncharacterized protein</fullName>
    </submittedName>
</protein>
<comment type="caution">
    <text evidence="1">The sequence shown here is derived from an EMBL/GenBank/DDBJ whole genome shotgun (WGS) entry which is preliminary data.</text>
</comment>
<evidence type="ECO:0000313" key="1">
    <source>
        <dbReference type="EMBL" id="GCE02207.1"/>
    </source>
</evidence>
<gene>
    <name evidence="1" type="ORF">EHYA_09984</name>
</gene>
<dbReference type="OrthoDB" id="3435606at2"/>
<dbReference type="Proteomes" id="UP000286931">
    <property type="component" value="Unassembled WGS sequence"/>
</dbReference>
<name>A0A401Z5T7_9ACTN</name>
<evidence type="ECO:0000313" key="2">
    <source>
        <dbReference type="Proteomes" id="UP000286931"/>
    </source>
</evidence>
<accession>A0A401Z5T7</accession>
<sequence length="140" mass="15449">MTTTSGAGAHVAAHGRHFARHDGTRLVYAVHGHVPYDDTNHLSELYRIHHVDPAIRNLFANRFLPLCSLHEKSGLRTAQLAGLLKFPRRATLAGTPVPRSTVLEQVRTAVRAGDARWVMDVRVLPHLFPPTPTVPSRTDG</sequence>
<reference evidence="1 2" key="1">
    <citation type="submission" date="2018-12" db="EMBL/GenBank/DDBJ databases">
        <title>Draft genome sequence of Embleya hyalina NBRC 13850T.</title>
        <authorList>
            <person name="Komaki H."/>
            <person name="Hosoyama A."/>
            <person name="Kimura A."/>
            <person name="Ichikawa N."/>
            <person name="Tamura T."/>
        </authorList>
    </citation>
    <scope>NUCLEOTIDE SEQUENCE [LARGE SCALE GENOMIC DNA]</scope>
    <source>
        <strain evidence="1 2">NBRC 13850</strain>
    </source>
</reference>
<dbReference type="EMBL" id="BIFH01000059">
    <property type="protein sequence ID" value="GCE02207.1"/>
    <property type="molecule type" value="Genomic_DNA"/>
</dbReference>
<keyword evidence="2" id="KW-1185">Reference proteome</keyword>
<proteinExistence type="predicted"/>
<dbReference type="AlphaFoldDB" id="A0A401Z5T7"/>
<organism evidence="1 2">
    <name type="scientific">Embleya hyalina</name>
    <dbReference type="NCBI Taxonomy" id="516124"/>
    <lineage>
        <taxon>Bacteria</taxon>
        <taxon>Bacillati</taxon>
        <taxon>Actinomycetota</taxon>
        <taxon>Actinomycetes</taxon>
        <taxon>Kitasatosporales</taxon>
        <taxon>Streptomycetaceae</taxon>
        <taxon>Embleya</taxon>
    </lineage>
</organism>